<keyword evidence="1" id="KW-0812">Transmembrane</keyword>
<dbReference type="Proteomes" id="UP000076858">
    <property type="component" value="Unassembled WGS sequence"/>
</dbReference>
<organism evidence="2 3">
    <name type="scientific">Daphnia magna</name>
    <dbReference type="NCBI Taxonomy" id="35525"/>
    <lineage>
        <taxon>Eukaryota</taxon>
        <taxon>Metazoa</taxon>
        <taxon>Ecdysozoa</taxon>
        <taxon>Arthropoda</taxon>
        <taxon>Crustacea</taxon>
        <taxon>Branchiopoda</taxon>
        <taxon>Diplostraca</taxon>
        <taxon>Cladocera</taxon>
        <taxon>Anomopoda</taxon>
        <taxon>Daphniidae</taxon>
        <taxon>Daphnia</taxon>
    </lineage>
</organism>
<dbReference type="EMBL" id="LRGB01023910">
    <property type="protein sequence ID" value="KZR96722.1"/>
    <property type="molecule type" value="Genomic_DNA"/>
</dbReference>
<gene>
    <name evidence="2" type="ORF">APZ42_008781</name>
</gene>
<name>A0A164EF78_9CRUS</name>
<keyword evidence="1" id="KW-0472">Membrane</keyword>
<keyword evidence="1" id="KW-1133">Transmembrane helix</keyword>
<keyword evidence="3" id="KW-1185">Reference proteome</keyword>
<evidence type="ECO:0000313" key="2">
    <source>
        <dbReference type="EMBL" id="KZR96722.1"/>
    </source>
</evidence>
<sequence length="43" mass="4838">MLHYSIFVAVFAANYTTILQYLFLCADGPRNTSNSNTIALIRI</sequence>
<evidence type="ECO:0000313" key="3">
    <source>
        <dbReference type="Proteomes" id="UP000076858"/>
    </source>
</evidence>
<feature type="transmembrane region" description="Helical" evidence="1">
    <location>
        <begin position="6"/>
        <end position="24"/>
    </location>
</feature>
<proteinExistence type="predicted"/>
<comment type="caution">
    <text evidence="2">The sequence shown here is derived from an EMBL/GenBank/DDBJ whole genome shotgun (WGS) entry which is preliminary data.</text>
</comment>
<protein>
    <submittedName>
        <fullName evidence="2">Uncharacterized protein</fullName>
    </submittedName>
</protein>
<dbReference type="AlphaFoldDB" id="A0A164EF78"/>
<evidence type="ECO:0000256" key="1">
    <source>
        <dbReference type="SAM" id="Phobius"/>
    </source>
</evidence>
<accession>A0A164EF78</accession>
<reference evidence="2 3" key="1">
    <citation type="submission" date="2016-03" db="EMBL/GenBank/DDBJ databases">
        <title>EvidentialGene: Evidence-directed Construction of Genes on Genomes.</title>
        <authorList>
            <person name="Gilbert D.G."/>
            <person name="Choi J.-H."/>
            <person name="Mockaitis K."/>
            <person name="Colbourne J."/>
            <person name="Pfrender M."/>
        </authorList>
    </citation>
    <scope>NUCLEOTIDE SEQUENCE [LARGE SCALE GENOMIC DNA]</scope>
    <source>
        <strain evidence="2 3">Xinb3</strain>
        <tissue evidence="2">Complete organism</tissue>
    </source>
</reference>